<evidence type="ECO:0000313" key="13">
    <source>
        <dbReference type="Proteomes" id="UP000825935"/>
    </source>
</evidence>
<keyword evidence="5" id="KW-0746">Sphingolipid metabolism</keyword>
<dbReference type="PANTHER" id="PTHR21290">
    <property type="entry name" value="SPHINGOMYELIN SYNTHETASE"/>
    <property type="match status" value="1"/>
</dbReference>
<dbReference type="GO" id="GO:0005789">
    <property type="term" value="C:endoplasmic reticulum membrane"/>
    <property type="evidence" value="ECO:0007669"/>
    <property type="project" value="TreeGrafter"/>
</dbReference>
<dbReference type="OMA" id="PAWWRWH"/>
<feature type="transmembrane region" description="Helical" evidence="10">
    <location>
        <begin position="444"/>
        <end position="467"/>
    </location>
</feature>
<gene>
    <name evidence="12" type="ORF">KP509_38G057000</name>
</gene>
<accession>A0A8T2Q4G9</accession>
<dbReference type="GO" id="GO:0000139">
    <property type="term" value="C:Golgi membrane"/>
    <property type="evidence" value="ECO:0007669"/>
    <property type="project" value="TreeGrafter"/>
</dbReference>
<keyword evidence="7" id="KW-0443">Lipid metabolism</keyword>
<feature type="transmembrane region" description="Helical" evidence="10">
    <location>
        <begin position="374"/>
        <end position="393"/>
    </location>
</feature>
<keyword evidence="3" id="KW-0808">Transferase</keyword>
<dbReference type="GO" id="GO:0033188">
    <property type="term" value="F:sphingomyelin synthase activity"/>
    <property type="evidence" value="ECO:0007669"/>
    <property type="project" value="TreeGrafter"/>
</dbReference>
<keyword evidence="8 10" id="KW-0472">Membrane</keyword>
<dbReference type="GO" id="GO:0047493">
    <property type="term" value="F:ceramide cholinephosphotransferase activity"/>
    <property type="evidence" value="ECO:0007669"/>
    <property type="project" value="TreeGrafter"/>
</dbReference>
<evidence type="ECO:0000256" key="7">
    <source>
        <dbReference type="ARBA" id="ARBA00023098"/>
    </source>
</evidence>
<feature type="domain" description="Sphingomyelin synthase-like" evidence="11">
    <location>
        <begin position="320"/>
        <end position="385"/>
    </location>
</feature>
<dbReference type="AlphaFoldDB" id="A0A8T2Q4G9"/>
<evidence type="ECO:0000313" key="12">
    <source>
        <dbReference type="EMBL" id="KAH7278812.1"/>
    </source>
</evidence>
<keyword evidence="13" id="KW-1185">Reference proteome</keyword>
<evidence type="ECO:0000256" key="1">
    <source>
        <dbReference type="ARBA" id="ARBA00004141"/>
    </source>
</evidence>
<name>A0A8T2Q4G9_CERRI</name>
<dbReference type="OrthoDB" id="422827at2759"/>
<dbReference type="GO" id="GO:0046513">
    <property type="term" value="P:ceramide biosynthetic process"/>
    <property type="evidence" value="ECO:0007669"/>
    <property type="project" value="TreeGrafter"/>
</dbReference>
<comment type="subcellular location">
    <subcellularLocation>
        <location evidence="1">Membrane</location>
        <topology evidence="1">Multi-pass membrane protein</topology>
    </subcellularLocation>
</comment>
<dbReference type="SUPFAM" id="SSF48317">
    <property type="entry name" value="Acid phosphatase/Vanadium-dependent haloperoxidase"/>
    <property type="match status" value="1"/>
</dbReference>
<organism evidence="12 13">
    <name type="scientific">Ceratopteris richardii</name>
    <name type="common">Triangle waterfern</name>
    <dbReference type="NCBI Taxonomy" id="49495"/>
    <lineage>
        <taxon>Eukaryota</taxon>
        <taxon>Viridiplantae</taxon>
        <taxon>Streptophyta</taxon>
        <taxon>Embryophyta</taxon>
        <taxon>Tracheophyta</taxon>
        <taxon>Polypodiopsida</taxon>
        <taxon>Polypodiidae</taxon>
        <taxon>Polypodiales</taxon>
        <taxon>Pteridineae</taxon>
        <taxon>Pteridaceae</taxon>
        <taxon>Parkerioideae</taxon>
        <taxon>Ceratopteris</taxon>
    </lineage>
</organism>
<evidence type="ECO:0000259" key="11">
    <source>
        <dbReference type="Pfam" id="PF14360"/>
    </source>
</evidence>
<dbReference type="GO" id="GO:0005886">
    <property type="term" value="C:plasma membrane"/>
    <property type="evidence" value="ECO:0007669"/>
    <property type="project" value="TreeGrafter"/>
</dbReference>
<evidence type="ECO:0000256" key="10">
    <source>
        <dbReference type="SAM" id="Phobius"/>
    </source>
</evidence>
<feature type="transmembrane region" description="Helical" evidence="10">
    <location>
        <begin position="176"/>
        <end position="195"/>
    </location>
</feature>
<reference evidence="12" key="1">
    <citation type="submission" date="2021-08" db="EMBL/GenBank/DDBJ databases">
        <title>WGS assembly of Ceratopteris richardii.</title>
        <authorList>
            <person name="Marchant D.B."/>
            <person name="Chen G."/>
            <person name="Jenkins J."/>
            <person name="Shu S."/>
            <person name="Leebens-Mack J."/>
            <person name="Grimwood J."/>
            <person name="Schmutz J."/>
            <person name="Soltis P."/>
            <person name="Soltis D."/>
            <person name="Chen Z.-H."/>
        </authorList>
    </citation>
    <scope>NUCLEOTIDE SEQUENCE</scope>
    <source>
        <strain evidence="12">Whitten #5841</strain>
        <tissue evidence="12">Leaf</tissue>
    </source>
</reference>
<evidence type="ECO:0000256" key="8">
    <source>
        <dbReference type="ARBA" id="ARBA00023136"/>
    </source>
</evidence>
<evidence type="ECO:0000256" key="9">
    <source>
        <dbReference type="SAM" id="MobiDB-lite"/>
    </source>
</evidence>
<evidence type="ECO:0000256" key="4">
    <source>
        <dbReference type="ARBA" id="ARBA00022692"/>
    </source>
</evidence>
<dbReference type="PANTHER" id="PTHR21290:SF25">
    <property type="entry name" value="SPHINGOMYELIN SYNTHASE-RELATED PROTEIN 1"/>
    <property type="match status" value="1"/>
</dbReference>
<keyword evidence="4 10" id="KW-0812">Transmembrane</keyword>
<keyword evidence="6 10" id="KW-1133">Transmembrane helix</keyword>
<dbReference type="InterPro" id="IPR045221">
    <property type="entry name" value="Sphingomyelin_synth-like"/>
</dbReference>
<evidence type="ECO:0000256" key="3">
    <source>
        <dbReference type="ARBA" id="ARBA00022679"/>
    </source>
</evidence>
<proteinExistence type="inferred from homology"/>
<feature type="region of interest" description="Disordered" evidence="9">
    <location>
        <begin position="25"/>
        <end position="47"/>
    </location>
</feature>
<evidence type="ECO:0000256" key="6">
    <source>
        <dbReference type="ARBA" id="ARBA00022989"/>
    </source>
</evidence>
<dbReference type="EMBL" id="CM035443">
    <property type="protein sequence ID" value="KAH7278812.1"/>
    <property type="molecule type" value="Genomic_DNA"/>
</dbReference>
<dbReference type="Pfam" id="PF14360">
    <property type="entry name" value="PAP2_C"/>
    <property type="match status" value="1"/>
</dbReference>
<comment type="similarity">
    <text evidence="2">Belongs to the sphingomyelin synthase family.</text>
</comment>
<feature type="transmembrane region" description="Helical" evidence="10">
    <location>
        <begin position="53"/>
        <end position="75"/>
    </location>
</feature>
<protein>
    <recommendedName>
        <fullName evidence="11">Sphingomyelin synthase-like domain-containing protein</fullName>
    </recommendedName>
</protein>
<evidence type="ECO:0000256" key="2">
    <source>
        <dbReference type="ARBA" id="ARBA00005441"/>
    </source>
</evidence>
<sequence>MARQGLLPRFLHPWIHRRGSGGGAVLGSEHPQMQQQKQKKKASSGDAGNRRHLLGVVALLYVSVDYLRVVAPALHSTLQPLLWAGLAIAAASRAPFYSHWAVELRAFPTFLASLVFMLGALCIEAIAVHFVTAVLGLSWHKTTAPLPDTGQWFLLALNEQLPSALVEFLRAHLIVLHHYLMLFLMLAFSVLFDFVQAPGLGLGARYMFTMGIGRVLRVMTFVATILPSARPWCAEERFNIPVHPHPWVQRLYMPYANSIERLRDLLDQDMAYAPIGQFPPEYTPKWGRMQFLVNILRPQEPDPSARQDSWFSTLKRAGGGCNDLMYSGHVLVASLTAMAWMEAYPGWTTGLLWFFVLHTAQREIRERHHYSADVIGGIYMGILLWRSTGFLWASKDRFQEARLHALAKIEGKIMQAAKDGDVNNVRQLLKQVQDDNKEKKPSHVVVVIAASMVTIFSLAIALLAFIWTADG</sequence>
<comment type="caution">
    <text evidence="12">The sequence shown here is derived from an EMBL/GenBank/DDBJ whole genome shotgun (WGS) entry which is preliminary data.</text>
</comment>
<feature type="transmembrane region" description="Helical" evidence="10">
    <location>
        <begin position="81"/>
        <end position="102"/>
    </location>
</feature>
<dbReference type="InterPro" id="IPR025749">
    <property type="entry name" value="Sphingomyelin_synth-like_dom"/>
</dbReference>
<evidence type="ECO:0000256" key="5">
    <source>
        <dbReference type="ARBA" id="ARBA00022919"/>
    </source>
</evidence>
<feature type="transmembrane region" description="Helical" evidence="10">
    <location>
        <begin position="114"/>
        <end position="139"/>
    </location>
</feature>
<dbReference type="InterPro" id="IPR036938">
    <property type="entry name" value="PAP2/HPO_sf"/>
</dbReference>
<dbReference type="Proteomes" id="UP000825935">
    <property type="component" value="Chromosome 38"/>
</dbReference>